<dbReference type="FunFam" id="1.10.10.60:FF:000227">
    <property type="entry name" value="LIM homeobox transcription factor"/>
    <property type="match status" value="1"/>
</dbReference>
<dbReference type="Gene3D" id="1.10.10.60">
    <property type="entry name" value="Homeodomain-like"/>
    <property type="match status" value="1"/>
</dbReference>
<dbReference type="FunFam" id="2.10.110.10:FF:000103">
    <property type="entry name" value="LIM homeobox transcription factor 1-beta"/>
    <property type="match status" value="1"/>
</dbReference>
<keyword evidence="5 10" id="KW-0440">LIM domain</keyword>
<accession>A0A9Q0S3J4</accession>
<dbReference type="GO" id="GO:0005634">
    <property type="term" value="C:nucleus"/>
    <property type="evidence" value="ECO:0007669"/>
    <property type="project" value="UniProtKB-SubCell"/>
</dbReference>
<dbReference type="GO" id="GO:0000977">
    <property type="term" value="F:RNA polymerase II transcription regulatory region sequence-specific DNA binding"/>
    <property type="evidence" value="ECO:0007669"/>
    <property type="project" value="TreeGrafter"/>
</dbReference>
<name>A0A9Q0S3J4_9DIPT</name>
<dbReference type="GO" id="GO:0046872">
    <property type="term" value="F:metal ion binding"/>
    <property type="evidence" value="ECO:0007669"/>
    <property type="project" value="UniProtKB-KW"/>
</dbReference>
<dbReference type="PROSITE" id="PS50071">
    <property type="entry name" value="HOMEOBOX_2"/>
    <property type="match status" value="1"/>
</dbReference>
<evidence type="ECO:0000256" key="8">
    <source>
        <dbReference type="ARBA" id="ARBA00023242"/>
    </source>
</evidence>
<dbReference type="PROSITE" id="PS00478">
    <property type="entry name" value="LIM_DOMAIN_1"/>
    <property type="match status" value="1"/>
</dbReference>
<dbReference type="InterPro" id="IPR017970">
    <property type="entry name" value="Homeobox_CS"/>
</dbReference>
<evidence type="ECO:0000256" key="6">
    <source>
        <dbReference type="ARBA" id="ARBA00023125"/>
    </source>
</evidence>
<evidence type="ECO:0000256" key="5">
    <source>
        <dbReference type="ARBA" id="ARBA00023038"/>
    </source>
</evidence>
<dbReference type="InterPro" id="IPR050453">
    <property type="entry name" value="LIM_Homeobox_TF"/>
</dbReference>
<keyword evidence="2 10" id="KW-0479">Metal-binding</keyword>
<organism evidence="15 16">
    <name type="scientific">Pseudolycoriella hygida</name>
    <dbReference type="NCBI Taxonomy" id="35572"/>
    <lineage>
        <taxon>Eukaryota</taxon>
        <taxon>Metazoa</taxon>
        <taxon>Ecdysozoa</taxon>
        <taxon>Arthropoda</taxon>
        <taxon>Hexapoda</taxon>
        <taxon>Insecta</taxon>
        <taxon>Pterygota</taxon>
        <taxon>Neoptera</taxon>
        <taxon>Endopterygota</taxon>
        <taxon>Diptera</taxon>
        <taxon>Nematocera</taxon>
        <taxon>Sciaroidea</taxon>
        <taxon>Sciaridae</taxon>
        <taxon>Pseudolycoriella</taxon>
    </lineage>
</organism>
<gene>
    <name evidence="15" type="primary">LMX1A</name>
    <name evidence="15" type="ORF">Bhyg_07006</name>
</gene>
<reference evidence="15" key="1">
    <citation type="submission" date="2022-07" db="EMBL/GenBank/DDBJ databases">
        <authorList>
            <person name="Trinca V."/>
            <person name="Uliana J.V.C."/>
            <person name="Torres T.T."/>
            <person name="Ward R.J."/>
            <person name="Monesi N."/>
        </authorList>
    </citation>
    <scope>NUCLEOTIDE SEQUENCE</scope>
    <source>
        <strain evidence="15">HSMRA1968</strain>
        <tissue evidence="15">Whole embryos</tissue>
    </source>
</reference>
<feature type="region of interest" description="Disordered" evidence="12">
    <location>
        <begin position="153"/>
        <end position="197"/>
    </location>
</feature>
<dbReference type="GO" id="GO:0030182">
    <property type="term" value="P:neuron differentiation"/>
    <property type="evidence" value="ECO:0007669"/>
    <property type="project" value="TreeGrafter"/>
</dbReference>
<keyword evidence="4 10" id="KW-0862">Zinc</keyword>
<dbReference type="CDD" id="cd00086">
    <property type="entry name" value="homeodomain"/>
    <property type="match status" value="1"/>
</dbReference>
<evidence type="ECO:0000259" key="14">
    <source>
        <dbReference type="PROSITE" id="PS50071"/>
    </source>
</evidence>
<dbReference type="PROSITE" id="PS50023">
    <property type="entry name" value="LIM_DOMAIN_2"/>
    <property type="match status" value="1"/>
</dbReference>
<dbReference type="InterPro" id="IPR001781">
    <property type="entry name" value="Znf_LIM"/>
</dbReference>
<dbReference type="InterPro" id="IPR001356">
    <property type="entry name" value="HD"/>
</dbReference>
<evidence type="ECO:0000313" key="16">
    <source>
        <dbReference type="Proteomes" id="UP001151699"/>
    </source>
</evidence>
<dbReference type="EMBL" id="WJQU01000002">
    <property type="protein sequence ID" value="KAJ6642060.1"/>
    <property type="molecule type" value="Genomic_DNA"/>
</dbReference>
<protein>
    <submittedName>
        <fullName evidence="15">LIM homeobox transcription factor 1-alpha</fullName>
    </submittedName>
</protein>
<feature type="domain" description="LIM zinc-binding" evidence="13">
    <location>
        <begin position="8"/>
        <end position="70"/>
    </location>
</feature>
<dbReference type="InterPro" id="IPR009057">
    <property type="entry name" value="Homeodomain-like_sf"/>
</dbReference>
<evidence type="ECO:0000259" key="13">
    <source>
        <dbReference type="PROSITE" id="PS50023"/>
    </source>
</evidence>
<evidence type="ECO:0000313" key="15">
    <source>
        <dbReference type="EMBL" id="KAJ6642060.1"/>
    </source>
</evidence>
<dbReference type="AlphaFoldDB" id="A0A9Q0S3J4"/>
<evidence type="ECO:0000256" key="11">
    <source>
        <dbReference type="RuleBase" id="RU000682"/>
    </source>
</evidence>
<evidence type="ECO:0000256" key="1">
    <source>
        <dbReference type="ARBA" id="ARBA00004123"/>
    </source>
</evidence>
<dbReference type="PANTHER" id="PTHR24208">
    <property type="entry name" value="LIM/HOMEOBOX PROTEIN LHX"/>
    <property type="match status" value="1"/>
</dbReference>
<evidence type="ECO:0000256" key="9">
    <source>
        <dbReference type="PROSITE-ProRule" id="PRU00108"/>
    </source>
</evidence>
<keyword evidence="7 9" id="KW-0371">Homeobox</keyword>
<feature type="domain" description="Homeobox" evidence="14">
    <location>
        <begin position="92"/>
        <end position="152"/>
    </location>
</feature>
<dbReference type="Pfam" id="PF00412">
    <property type="entry name" value="LIM"/>
    <property type="match status" value="1"/>
</dbReference>
<keyword evidence="3" id="KW-0677">Repeat</keyword>
<comment type="subcellular location">
    <subcellularLocation>
        <location evidence="1 9 11">Nucleus</location>
    </subcellularLocation>
</comment>
<evidence type="ECO:0000256" key="4">
    <source>
        <dbReference type="ARBA" id="ARBA00022833"/>
    </source>
</evidence>
<dbReference type="PROSITE" id="PS00027">
    <property type="entry name" value="HOMEOBOX_1"/>
    <property type="match status" value="1"/>
</dbReference>
<dbReference type="GO" id="GO:0000981">
    <property type="term" value="F:DNA-binding transcription factor activity, RNA polymerase II-specific"/>
    <property type="evidence" value="ECO:0007669"/>
    <property type="project" value="InterPro"/>
</dbReference>
<dbReference type="SUPFAM" id="SSF46689">
    <property type="entry name" value="Homeodomain-like"/>
    <property type="match status" value="1"/>
</dbReference>
<dbReference type="Gene3D" id="2.10.110.10">
    <property type="entry name" value="Cysteine Rich Protein"/>
    <property type="match status" value="1"/>
</dbReference>
<dbReference type="SMART" id="SM00389">
    <property type="entry name" value="HOX"/>
    <property type="match status" value="1"/>
</dbReference>
<evidence type="ECO:0000256" key="12">
    <source>
        <dbReference type="SAM" id="MobiDB-lite"/>
    </source>
</evidence>
<dbReference type="PANTHER" id="PTHR24208:SF175">
    <property type="entry name" value="FI06571P"/>
    <property type="match status" value="1"/>
</dbReference>
<feature type="DNA-binding region" description="Homeobox" evidence="9">
    <location>
        <begin position="94"/>
        <end position="153"/>
    </location>
</feature>
<feature type="compositionally biased region" description="Basic and acidic residues" evidence="12">
    <location>
        <begin position="173"/>
        <end position="185"/>
    </location>
</feature>
<dbReference type="Pfam" id="PF00046">
    <property type="entry name" value="Homeodomain"/>
    <property type="match status" value="1"/>
</dbReference>
<evidence type="ECO:0000256" key="2">
    <source>
        <dbReference type="ARBA" id="ARBA00022723"/>
    </source>
</evidence>
<evidence type="ECO:0000256" key="7">
    <source>
        <dbReference type="ARBA" id="ARBA00023155"/>
    </source>
</evidence>
<sequence length="295" mass="33912">MLILFIKNRCLGCGDRINSEELVMRTSDNVFHVNCFACVVCCQTLKKGEQFVLKQSQLFCRTDYEKEVEMLQGFNDDYFSEDVFPSKIDGRRGPKRPRTILNTQQRRAFKASFDVSPKPCRKVRENLAKETGLSLRIVQVWFQNQRAKVKKIQKKARQENKSCSETESLGESSMEHDGSTKIKDENESDNESYVNGNLEADQKMVVKEEMENEEECFKKALNLCTSLQNYKDDPSSTDNMQLNAIMGLTYSAFQSLMGPLSSPQILNPIDRLYSMQNAYFRCDDGKFHVNDDMGN</sequence>
<keyword evidence="8 9" id="KW-0539">Nucleus</keyword>
<evidence type="ECO:0000256" key="3">
    <source>
        <dbReference type="ARBA" id="ARBA00022737"/>
    </source>
</evidence>
<dbReference type="SUPFAM" id="SSF57716">
    <property type="entry name" value="Glucocorticoid receptor-like (DNA-binding domain)"/>
    <property type="match status" value="1"/>
</dbReference>
<keyword evidence="6 9" id="KW-0238">DNA-binding</keyword>
<dbReference type="Proteomes" id="UP001151699">
    <property type="component" value="Chromosome B"/>
</dbReference>
<evidence type="ECO:0000256" key="10">
    <source>
        <dbReference type="PROSITE-ProRule" id="PRU00125"/>
    </source>
</evidence>
<dbReference type="OrthoDB" id="10068367at2759"/>
<comment type="caution">
    <text evidence="15">The sequence shown here is derived from an EMBL/GenBank/DDBJ whole genome shotgun (WGS) entry which is preliminary data.</text>
</comment>
<keyword evidence="16" id="KW-1185">Reference proteome</keyword>
<proteinExistence type="predicted"/>
<dbReference type="SMART" id="SM00132">
    <property type="entry name" value="LIM"/>
    <property type="match status" value="1"/>
</dbReference>